<dbReference type="InterPro" id="IPR031309">
    <property type="entry name" value="Ribosomal_uL5_C"/>
</dbReference>
<dbReference type="EMBL" id="JAEDAM010000020">
    <property type="protein sequence ID" value="MBS8121894.1"/>
    <property type="molecule type" value="Genomic_DNA"/>
</dbReference>
<keyword evidence="3 4" id="KW-0687">Ribonucleoprotein</keyword>
<dbReference type="NCBIfam" id="NF000585">
    <property type="entry name" value="PRK00010.1"/>
    <property type="match status" value="1"/>
</dbReference>
<comment type="function">
    <text evidence="4">This is 1 of the proteins that bind and probably mediate the attachment of the 5S RNA into the large ribosomal subunit, where it forms part of the central protuberance. In the 70S ribosome it contacts protein S13 of the 30S subunit (bridge B1b), connecting the 2 subunits; this bridge is implicated in subunit movement. Contacts the P site tRNA; the 5S rRNA and some of its associated proteins might help stabilize positioning of ribosome-bound tRNAs.</text>
</comment>
<evidence type="ECO:0000313" key="9">
    <source>
        <dbReference type="Proteomes" id="UP000680365"/>
    </source>
</evidence>
<dbReference type="InterPro" id="IPR020930">
    <property type="entry name" value="Ribosomal_uL5_bac-type"/>
</dbReference>
<dbReference type="RefSeq" id="WP_213348800.1">
    <property type="nucleotide sequence ID" value="NZ_JAEDAM010000020.1"/>
</dbReference>
<organism evidence="8 9">
    <name type="scientific">Candidatus Vampirococcus lugosii</name>
    <dbReference type="NCBI Taxonomy" id="2789015"/>
    <lineage>
        <taxon>Bacteria</taxon>
        <taxon>Candidatus Absconditibacteriota</taxon>
        <taxon>Vampirococcus</taxon>
    </lineage>
</organism>
<dbReference type="Gene3D" id="3.30.1440.10">
    <property type="match status" value="1"/>
</dbReference>
<evidence type="ECO:0000259" key="6">
    <source>
        <dbReference type="Pfam" id="PF00281"/>
    </source>
</evidence>
<protein>
    <recommendedName>
        <fullName evidence="4">Large ribosomal subunit protein uL5</fullName>
    </recommendedName>
</protein>
<accession>A0ABS5QN48</accession>
<keyword evidence="4" id="KW-0699">rRNA-binding</keyword>
<comment type="subunit">
    <text evidence="4">Part of the 50S ribosomal subunit; part of the 5S rRNA/L5/L18/L25 subcomplex. Contacts the 5S rRNA and the P site tRNA. Forms a bridge to the 30S subunit in the 70S ribosome.</text>
</comment>
<evidence type="ECO:0000313" key="8">
    <source>
        <dbReference type="EMBL" id="MBS8121894.1"/>
    </source>
</evidence>
<dbReference type="SUPFAM" id="SSF55282">
    <property type="entry name" value="RL5-like"/>
    <property type="match status" value="1"/>
</dbReference>
<comment type="caution">
    <text evidence="8">The sequence shown here is derived from an EMBL/GenBank/DDBJ whole genome shotgun (WGS) entry which is preliminary data.</text>
</comment>
<feature type="domain" description="Large ribosomal subunit protein uL5 N-terminal" evidence="6">
    <location>
        <begin position="23"/>
        <end position="81"/>
    </location>
</feature>
<keyword evidence="4" id="KW-0694">RNA-binding</keyword>
<sequence length="179" mass="20369">MNLYKDFKEKKIYDLKNKFGLSNIFEVPRVDKIVISMGIGSLATRKGVKDFSDLISNMEVISGQKPTVIKSKKSVSNFKLRDGMPVMLKVTLRREKAYDFLDRLSKLILPRVRDFEGLSSKKFDGNGNYNIGFQNQSVFPELFPEDIKTPHGLQVNIVTTTTDDDKAKELLKTLGIIFN</sequence>
<comment type="similarity">
    <text evidence="1 4 5">Belongs to the universal ribosomal protein uL5 family.</text>
</comment>
<evidence type="ECO:0000256" key="3">
    <source>
        <dbReference type="ARBA" id="ARBA00023274"/>
    </source>
</evidence>
<dbReference type="PIRSF" id="PIRSF002161">
    <property type="entry name" value="Ribosomal_L5"/>
    <property type="match status" value="1"/>
</dbReference>
<dbReference type="Proteomes" id="UP000680365">
    <property type="component" value="Unassembled WGS sequence"/>
</dbReference>
<evidence type="ECO:0000256" key="5">
    <source>
        <dbReference type="RuleBase" id="RU003930"/>
    </source>
</evidence>
<proteinExistence type="inferred from homology"/>
<dbReference type="InterPro" id="IPR002132">
    <property type="entry name" value="Ribosomal_uL5"/>
</dbReference>
<dbReference type="InterPro" id="IPR022803">
    <property type="entry name" value="Ribosomal_uL5_dom_sf"/>
</dbReference>
<evidence type="ECO:0000256" key="4">
    <source>
        <dbReference type="HAMAP-Rule" id="MF_01333"/>
    </source>
</evidence>
<keyword evidence="9" id="KW-1185">Reference proteome</keyword>
<reference evidence="8 9" key="1">
    <citation type="journal article" date="2021" name="Nat. Commun.">
        <title>Reductive evolution and unique predatory mode in the CPR bacterium Vampirococcus lugosii.</title>
        <authorList>
            <person name="Moreira D."/>
            <person name="Zivanovic Y."/>
            <person name="Lopez-Archilla A.I."/>
            <person name="Iniesto M."/>
            <person name="Lopez-Garcia P."/>
        </authorList>
    </citation>
    <scope>NUCLEOTIDE SEQUENCE [LARGE SCALE GENOMIC DNA]</scope>
    <source>
        <strain evidence="8">Chiprana</strain>
    </source>
</reference>
<keyword evidence="2 4" id="KW-0689">Ribosomal protein</keyword>
<dbReference type="Pfam" id="PF00673">
    <property type="entry name" value="Ribosomal_L5_C"/>
    <property type="match status" value="1"/>
</dbReference>
<dbReference type="Pfam" id="PF00281">
    <property type="entry name" value="Ribosomal_L5"/>
    <property type="match status" value="1"/>
</dbReference>
<evidence type="ECO:0000259" key="7">
    <source>
        <dbReference type="Pfam" id="PF00673"/>
    </source>
</evidence>
<dbReference type="InterPro" id="IPR031310">
    <property type="entry name" value="Ribosomal_uL5_N"/>
</dbReference>
<dbReference type="PANTHER" id="PTHR11994">
    <property type="entry name" value="60S RIBOSOMAL PROTEIN L11-RELATED"/>
    <property type="match status" value="1"/>
</dbReference>
<keyword evidence="4" id="KW-0820">tRNA-binding</keyword>
<dbReference type="HAMAP" id="MF_01333_B">
    <property type="entry name" value="Ribosomal_uL5_B"/>
    <property type="match status" value="1"/>
</dbReference>
<feature type="domain" description="Large ribosomal subunit protein uL5 C-terminal" evidence="7">
    <location>
        <begin position="86"/>
        <end position="178"/>
    </location>
</feature>
<evidence type="ECO:0000256" key="1">
    <source>
        <dbReference type="ARBA" id="ARBA00008553"/>
    </source>
</evidence>
<dbReference type="GO" id="GO:0005840">
    <property type="term" value="C:ribosome"/>
    <property type="evidence" value="ECO:0007669"/>
    <property type="project" value="UniProtKB-KW"/>
</dbReference>
<evidence type="ECO:0000256" key="2">
    <source>
        <dbReference type="ARBA" id="ARBA00022980"/>
    </source>
</evidence>
<name>A0ABS5QN48_9BACT</name>
<gene>
    <name evidence="4" type="primary">rplE</name>
    <name evidence="8" type="ORF">VAMP_34n87</name>
</gene>